<organism evidence="14 15">
    <name type="scientific">Deefgea piscis</name>
    <dbReference type="NCBI Taxonomy" id="2739061"/>
    <lineage>
        <taxon>Bacteria</taxon>
        <taxon>Pseudomonadati</taxon>
        <taxon>Pseudomonadota</taxon>
        <taxon>Betaproteobacteria</taxon>
        <taxon>Neisseriales</taxon>
        <taxon>Chitinibacteraceae</taxon>
        <taxon>Deefgea</taxon>
    </lineage>
</organism>
<dbReference type="PROSITE" id="PS51257">
    <property type="entry name" value="PROKAR_LIPOPROTEIN"/>
    <property type="match status" value="1"/>
</dbReference>
<dbReference type="Gene3D" id="2.50.20.10">
    <property type="entry name" value="Lipoprotein localisation LolA/LolB/LppX"/>
    <property type="match status" value="1"/>
</dbReference>
<name>A0A6M8SMP5_9NEIS</name>
<evidence type="ECO:0000256" key="4">
    <source>
        <dbReference type="ARBA" id="ARBA00016202"/>
    </source>
</evidence>
<evidence type="ECO:0000313" key="15">
    <source>
        <dbReference type="Proteomes" id="UP000504844"/>
    </source>
</evidence>
<dbReference type="RefSeq" id="WP_173532907.1">
    <property type="nucleotide sequence ID" value="NZ_CP054143.1"/>
</dbReference>
<evidence type="ECO:0000256" key="10">
    <source>
        <dbReference type="ARBA" id="ARBA00023186"/>
    </source>
</evidence>
<comment type="similarity">
    <text evidence="2">Belongs to the LolB family.</text>
</comment>
<feature type="signal peptide" evidence="13">
    <location>
        <begin position="1"/>
        <end position="33"/>
    </location>
</feature>
<dbReference type="CDD" id="cd16326">
    <property type="entry name" value="LolB"/>
    <property type="match status" value="1"/>
</dbReference>
<evidence type="ECO:0000256" key="9">
    <source>
        <dbReference type="ARBA" id="ARBA00023139"/>
    </source>
</evidence>
<dbReference type="AlphaFoldDB" id="A0A6M8SMP5"/>
<keyword evidence="12 14" id="KW-0449">Lipoprotein</keyword>
<sequence length="191" mass="21109">MLAVVCKRLMLAVHFRSLGSLFLLALLSACVQAPLKPPSEGFAAQGRVNIRSQNQANTAAFHWVASPQQDVLSLSSPLGNILAQLTIQYQGGEIVNAQLQHGETIDIADQPEALLAQVTGLVLPVAGMRWWLRGQPDPKQPFTRGSNDFEQSGWMIRASDYRDGKLPYRVELSREDLRVLVLINEWSHATP</sequence>
<comment type="subcellular location">
    <subcellularLocation>
        <location evidence="1">Cell outer membrane</location>
        <topology evidence="1">Lipid-anchor</topology>
    </subcellularLocation>
</comment>
<comment type="subunit">
    <text evidence="3">Monomer.</text>
</comment>
<keyword evidence="10" id="KW-0143">Chaperone</keyword>
<dbReference type="InterPro" id="IPR004565">
    <property type="entry name" value="OM_lipoprot_LolB"/>
</dbReference>
<evidence type="ECO:0000256" key="2">
    <source>
        <dbReference type="ARBA" id="ARBA00009696"/>
    </source>
</evidence>
<keyword evidence="6 13" id="KW-0732">Signal</keyword>
<evidence type="ECO:0000313" key="14">
    <source>
        <dbReference type="EMBL" id="QKJ66403.1"/>
    </source>
</evidence>
<dbReference type="EMBL" id="CP054143">
    <property type="protein sequence ID" value="QKJ66403.1"/>
    <property type="molecule type" value="Genomic_DNA"/>
</dbReference>
<evidence type="ECO:0000256" key="5">
    <source>
        <dbReference type="ARBA" id="ARBA00022448"/>
    </source>
</evidence>
<proteinExistence type="inferred from homology"/>
<evidence type="ECO:0000256" key="8">
    <source>
        <dbReference type="ARBA" id="ARBA00023136"/>
    </source>
</evidence>
<evidence type="ECO:0000256" key="7">
    <source>
        <dbReference type="ARBA" id="ARBA00022927"/>
    </source>
</evidence>
<evidence type="ECO:0000256" key="12">
    <source>
        <dbReference type="ARBA" id="ARBA00023288"/>
    </source>
</evidence>
<gene>
    <name evidence="14" type="primary">lolB</name>
    <name evidence="14" type="ORF">HQN60_06660</name>
</gene>
<dbReference type="GO" id="GO:0015031">
    <property type="term" value="P:protein transport"/>
    <property type="evidence" value="ECO:0007669"/>
    <property type="project" value="UniProtKB-KW"/>
</dbReference>
<keyword evidence="7" id="KW-0653">Protein transport</keyword>
<feature type="chain" id="PRO_5027036044" description="Outer-membrane lipoprotein LolB" evidence="13">
    <location>
        <begin position="34"/>
        <end position="191"/>
    </location>
</feature>
<dbReference type="NCBIfam" id="TIGR00548">
    <property type="entry name" value="lolB"/>
    <property type="match status" value="1"/>
</dbReference>
<dbReference type="Pfam" id="PF03550">
    <property type="entry name" value="LolB"/>
    <property type="match status" value="1"/>
</dbReference>
<keyword evidence="11" id="KW-0998">Cell outer membrane</keyword>
<evidence type="ECO:0000256" key="3">
    <source>
        <dbReference type="ARBA" id="ARBA00011245"/>
    </source>
</evidence>
<dbReference type="InterPro" id="IPR029046">
    <property type="entry name" value="LolA/LolB/LppX"/>
</dbReference>
<accession>A0A6M8SMP5</accession>
<reference evidence="14 15" key="1">
    <citation type="submission" date="2020-05" db="EMBL/GenBank/DDBJ databases">
        <title>Complete genome sequence of Deefgea sp. D17.</title>
        <authorList>
            <person name="Bae J.-W."/>
            <person name="Han J.E."/>
        </authorList>
    </citation>
    <scope>NUCLEOTIDE SEQUENCE [LARGE SCALE GENOMIC DNA]</scope>
    <source>
        <strain evidence="14 15">D17</strain>
    </source>
</reference>
<dbReference type="KEGG" id="dee:HQN60_06660"/>
<protein>
    <recommendedName>
        <fullName evidence="4">Outer-membrane lipoprotein LolB</fullName>
    </recommendedName>
</protein>
<evidence type="ECO:0000256" key="1">
    <source>
        <dbReference type="ARBA" id="ARBA00004459"/>
    </source>
</evidence>
<dbReference type="GO" id="GO:0009279">
    <property type="term" value="C:cell outer membrane"/>
    <property type="evidence" value="ECO:0007669"/>
    <property type="project" value="UniProtKB-SubCell"/>
</dbReference>
<dbReference type="Proteomes" id="UP000504844">
    <property type="component" value="Chromosome"/>
</dbReference>
<keyword evidence="9" id="KW-0564">Palmitate</keyword>
<dbReference type="SUPFAM" id="SSF89392">
    <property type="entry name" value="Prokaryotic lipoproteins and lipoprotein localization factors"/>
    <property type="match status" value="1"/>
</dbReference>
<keyword evidence="15" id="KW-1185">Reference proteome</keyword>
<keyword evidence="8" id="KW-0472">Membrane</keyword>
<evidence type="ECO:0000256" key="13">
    <source>
        <dbReference type="SAM" id="SignalP"/>
    </source>
</evidence>
<evidence type="ECO:0000256" key="11">
    <source>
        <dbReference type="ARBA" id="ARBA00023237"/>
    </source>
</evidence>
<evidence type="ECO:0000256" key="6">
    <source>
        <dbReference type="ARBA" id="ARBA00022729"/>
    </source>
</evidence>
<keyword evidence="5" id="KW-0813">Transport</keyword>